<keyword evidence="1" id="KW-0106">Calcium</keyword>
<protein>
    <recommendedName>
        <fullName evidence="4">EF-hand domain-containing protein</fullName>
    </recommendedName>
</protein>
<dbReference type="EMBL" id="KZ821218">
    <property type="protein sequence ID" value="PYH49758.1"/>
    <property type="molecule type" value="Genomic_DNA"/>
</dbReference>
<gene>
    <name evidence="2" type="ORF">BP01DRAFT_387912</name>
</gene>
<evidence type="ECO:0008006" key="4">
    <source>
        <dbReference type="Google" id="ProtNLM"/>
    </source>
</evidence>
<accession>A0A319AE61</accession>
<reference evidence="2 3" key="1">
    <citation type="submission" date="2016-12" db="EMBL/GenBank/DDBJ databases">
        <title>The genomes of Aspergillus section Nigri reveals drivers in fungal speciation.</title>
        <authorList>
            <consortium name="DOE Joint Genome Institute"/>
            <person name="Vesth T.C."/>
            <person name="Nybo J."/>
            <person name="Theobald S."/>
            <person name="Brandl J."/>
            <person name="Frisvad J.C."/>
            <person name="Nielsen K.F."/>
            <person name="Lyhne E.K."/>
            <person name="Kogle M.E."/>
            <person name="Kuo A."/>
            <person name="Riley R."/>
            <person name="Clum A."/>
            <person name="Nolan M."/>
            <person name="Lipzen A."/>
            <person name="Salamov A."/>
            <person name="Henrissat B."/>
            <person name="Wiebenga A."/>
            <person name="De Vries R.P."/>
            <person name="Grigoriev I.V."/>
            <person name="Mortensen U.H."/>
            <person name="Andersen M.R."/>
            <person name="Baker S.E."/>
        </authorList>
    </citation>
    <scope>NUCLEOTIDE SEQUENCE [LARGE SCALE GENOMIC DNA]</scope>
    <source>
        <strain evidence="2 3">JOP 1030-1</strain>
    </source>
</reference>
<evidence type="ECO:0000256" key="1">
    <source>
        <dbReference type="ARBA" id="ARBA00022837"/>
    </source>
</evidence>
<dbReference type="RefSeq" id="XP_025435740.1">
    <property type="nucleotide sequence ID" value="XM_025577783.1"/>
</dbReference>
<dbReference type="OrthoDB" id="4386154at2759"/>
<dbReference type="GeneID" id="37079012"/>
<keyword evidence="3" id="KW-1185">Reference proteome</keyword>
<dbReference type="InterPro" id="IPR018247">
    <property type="entry name" value="EF_Hand_1_Ca_BS"/>
</dbReference>
<dbReference type="InterPro" id="IPR011992">
    <property type="entry name" value="EF-hand-dom_pair"/>
</dbReference>
<evidence type="ECO:0000313" key="2">
    <source>
        <dbReference type="EMBL" id="PYH49758.1"/>
    </source>
</evidence>
<dbReference type="PROSITE" id="PS00018">
    <property type="entry name" value="EF_HAND_1"/>
    <property type="match status" value="1"/>
</dbReference>
<dbReference type="AlphaFoldDB" id="A0A319AE61"/>
<dbReference type="SUPFAM" id="SSF47473">
    <property type="entry name" value="EF-hand"/>
    <property type="match status" value="1"/>
</dbReference>
<name>A0A319AE61_9EURO</name>
<dbReference type="Proteomes" id="UP000248349">
    <property type="component" value="Unassembled WGS sequence"/>
</dbReference>
<evidence type="ECO:0000313" key="3">
    <source>
        <dbReference type="Proteomes" id="UP000248349"/>
    </source>
</evidence>
<sequence>MVQNAKNTYYSLEWFQDMKKEYDAASPDRCLGMTFDKAARLISEDGLPMTTEDVKRFDENNDGSINFEEYLTMRFEYDNRRQDKRGRFLE</sequence>
<proteinExistence type="predicted"/>
<dbReference type="Gene3D" id="1.10.238.10">
    <property type="entry name" value="EF-hand"/>
    <property type="match status" value="1"/>
</dbReference>
<organism evidence="2 3">
    <name type="scientific">Aspergillus saccharolyticus JOP 1030-1</name>
    <dbReference type="NCBI Taxonomy" id="1450539"/>
    <lineage>
        <taxon>Eukaryota</taxon>
        <taxon>Fungi</taxon>
        <taxon>Dikarya</taxon>
        <taxon>Ascomycota</taxon>
        <taxon>Pezizomycotina</taxon>
        <taxon>Eurotiomycetes</taxon>
        <taxon>Eurotiomycetidae</taxon>
        <taxon>Eurotiales</taxon>
        <taxon>Aspergillaceae</taxon>
        <taxon>Aspergillus</taxon>
        <taxon>Aspergillus subgen. Circumdati</taxon>
    </lineage>
</organism>